<gene>
    <name evidence="1" type="ORF">S03H2_31558</name>
</gene>
<sequence length="87" mass="9865">MINEIRPIPYLKPQIIEAARNGKLVLFAGAGLSVGLGCPMWSQLAEKSVRILETLEDPDNRITHRVAEDLRNIKDPRRLMSISWPML</sequence>
<feature type="non-terminal residue" evidence="1">
    <location>
        <position position="87"/>
    </location>
</feature>
<dbReference type="EMBL" id="BARU01019142">
    <property type="protein sequence ID" value="GAH49345.1"/>
    <property type="molecule type" value="Genomic_DNA"/>
</dbReference>
<reference evidence="1" key="1">
    <citation type="journal article" date="2014" name="Front. Microbiol.">
        <title>High frequency of phylogenetically diverse reductive dehalogenase-homologous genes in deep subseafloor sedimentary metagenomes.</title>
        <authorList>
            <person name="Kawai M."/>
            <person name="Futagami T."/>
            <person name="Toyoda A."/>
            <person name="Takaki Y."/>
            <person name="Nishi S."/>
            <person name="Hori S."/>
            <person name="Arai W."/>
            <person name="Tsubouchi T."/>
            <person name="Morono Y."/>
            <person name="Uchiyama I."/>
            <person name="Ito T."/>
            <person name="Fujiyama A."/>
            <person name="Inagaki F."/>
            <person name="Takami H."/>
        </authorList>
    </citation>
    <scope>NUCLEOTIDE SEQUENCE</scope>
    <source>
        <strain evidence="1">Expedition CK06-06</strain>
    </source>
</reference>
<evidence type="ECO:0000313" key="1">
    <source>
        <dbReference type="EMBL" id="GAH49345.1"/>
    </source>
</evidence>
<dbReference type="AlphaFoldDB" id="X1GWV7"/>
<protein>
    <submittedName>
        <fullName evidence="1">Uncharacterized protein</fullName>
    </submittedName>
</protein>
<comment type="caution">
    <text evidence="1">The sequence shown here is derived from an EMBL/GenBank/DDBJ whole genome shotgun (WGS) entry which is preliminary data.</text>
</comment>
<name>X1GWV7_9ZZZZ</name>
<organism evidence="1">
    <name type="scientific">marine sediment metagenome</name>
    <dbReference type="NCBI Taxonomy" id="412755"/>
    <lineage>
        <taxon>unclassified sequences</taxon>
        <taxon>metagenomes</taxon>
        <taxon>ecological metagenomes</taxon>
    </lineage>
</organism>
<proteinExistence type="predicted"/>
<accession>X1GWV7</accession>